<evidence type="ECO:0000259" key="4">
    <source>
        <dbReference type="Pfam" id="PF00892"/>
    </source>
</evidence>
<evidence type="ECO:0000313" key="6">
    <source>
        <dbReference type="Proteomes" id="UP000188993"/>
    </source>
</evidence>
<dbReference type="PANTHER" id="PTHR22911:SF137">
    <property type="entry name" value="SOLUTE CARRIER FAMILY 35 MEMBER G2-RELATED"/>
    <property type="match status" value="1"/>
</dbReference>
<evidence type="ECO:0000256" key="3">
    <source>
        <dbReference type="SAM" id="Phobius"/>
    </source>
</evidence>
<feature type="transmembrane region" description="Helical" evidence="3">
    <location>
        <begin position="31"/>
        <end position="52"/>
    </location>
</feature>
<feature type="transmembrane region" description="Helical" evidence="3">
    <location>
        <begin position="202"/>
        <end position="221"/>
    </location>
</feature>
<comment type="similarity">
    <text evidence="2">Belongs to the EamA transporter family.</text>
</comment>
<feature type="domain" description="EamA" evidence="4">
    <location>
        <begin position="2"/>
        <end position="134"/>
    </location>
</feature>
<evidence type="ECO:0000313" key="5">
    <source>
        <dbReference type="EMBL" id="AQS53693.1"/>
    </source>
</evidence>
<dbReference type="PANTHER" id="PTHR22911">
    <property type="entry name" value="ACYL-MALONYL CONDENSING ENZYME-RELATED"/>
    <property type="match status" value="1"/>
</dbReference>
<dbReference type="AlphaFoldDB" id="A0A1S6IQ60"/>
<sequence length="304" mass="34180">MWWFIPALVATVAWGTADLFYKKGADPDDKYSYLKTVILVGFIMGLHALYILLVNDIQYDPTYLIKYLPVSFFYILSMAIGYAGLRFLELSVSSPVQNSSGAIAGLMTFIFLGQTMTGIQFGAVFLITMGVILLGVFEHQLAEQERIEKKEVIDRKYKYGALALIFPLLYAFLDSLGTFADAWFFDAYAAFDDGTLEMQANLSYEFTWLLVAIIVFVYVVIIKKQSFRAKDQISRGLAASFETLGQFFYVYAISSNAVIVAPMMSAYSVVSVILSRIFLKEKLTRNQYLAITAILIGIIILSFE</sequence>
<dbReference type="Proteomes" id="UP000188993">
    <property type="component" value="Chromosome"/>
</dbReference>
<dbReference type="EMBL" id="CP019728">
    <property type="protein sequence ID" value="AQS53693.1"/>
    <property type="molecule type" value="Genomic_DNA"/>
</dbReference>
<feature type="domain" description="EamA" evidence="4">
    <location>
        <begin position="209"/>
        <end position="302"/>
    </location>
</feature>
<protein>
    <recommendedName>
        <fullName evidence="4">EamA domain-containing protein</fullName>
    </recommendedName>
</protein>
<dbReference type="Gene3D" id="1.10.3730.20">
    <property type="match status" value="1"/>
</dbReference>
<reference evidence="5 6" key="1">
    <citation type="journal article" date="2014" name="Int. J. Syst. Evol. Microbiol.">
        <title>Jeotgalibaca dankookensis gen. nov., sp. nov., a member of the family Carnobacteriaceae, isolated from seujeot (Korean traditional food).</title>
        <authorList>
            <person name="Lee D.G."/>
            <person name="Trujillo M.E."/>
            <person name="Kang H."/>
            <person name="Ahn T.Y."/>
        </authorList>
    </citation>
    <scope>NUCLEOTIDE SEQUENCE [LARGE SCALE GENOMIC DNA]</scope>
    <source>
        <strain evidence="5 6">EX-07</strain>
    </source>
</reference>
<feature type="transmembrane region" description="Helical" evidence="3">
    <location>
        <begin position="259"/>
        <end position="279"/>
    </location>
</feature>
<dbReference type="Pfam" id="PF00892">
    <property type="entry name" value="EamA"/>
    <property type="match status" value="2"/>
</dbReference>
<dbReference type="InterPro" id="IPR037185">
    <property type="entry name" value="EmrE-like"/>
</dbReference>
<feature type="transmembrane region" description="Helical" evidence="3">
    <location>
        <begin position="64"/>
        <end position="83"/>
    </location>
</feature>
<feature type="transmembrane region" description="Helical" evidence="3">
    <location>
        <begin position="286"/>
        <end position="303"/>
    </location>
</feature>
<dbReference type="STRING" id="708126.BW727_101326"/>
<feature type="transmembrane region" description="Helical" evidence="3">
    <location>
        <begin position="103"/>
        <end position="136"/>
    </location>
</feature>
<feature type="transmembrane region" description="Helical" evidence="3">
    <location>
        <begin position="157"/>
        <end position="173"/>
    </location>
</feature>
<dbReference type="RefSeq" id="WP_062468604.1">
    <property type="nucleotide sequence ID" value="NZ_BBYN01000009.1"/>
</dbReference>
<dbReference type="SUPFAM" id="SSF103481">
    <property type="entry name" value="Multidrug resistance efflux transporter EmrE"/>
    <property type="match status" value="2"/>
</dbReference>
<dbReference type="InterPro" id="IPR000620">
    <property type="entry name" value="EamA_dom"/>
</dbReference>
<comment type="subcellular location">
    <subcellularLocation>
        <location evidence="1">Endomembrane system</location>
        <topology evidence="1">Multi-pass membrane protein</topology>
    </subcellularLocation>
</comment>
<keyword evidence="6" id="KW-1185">Reference proteome</keyword>
<evidence type="ECO:0000256" key="2">
    <source>
        <dbReference type="ARBA" id="ARBA00007362"/>
    </source>
</evidence>
<evidence type="ECO:0000256" key="1">
    <source>
        <dbReference type="ARBA" id="ARBA00004127"/>
    </source>
</evidence>
<keyword evidence="3" id="KW-1133">Transmembrane helix</keyword>
<dbReference type="KEGG" id="jda:BW727_101326"/>
<gene>
    <name evidence="5" type="ORF">BW727_101326</name>
</gene>
<name>A0A1S6IQ60_9LACT</name>
<accession>A0A1S6IQ60</accession>
<keyword evidence="3" id="KW-0472">Membrane</keyword>
<proteinExistence type="inferred from homology"/>
<organism evidence="5 6">
    <name type="scientific">Jeotgalibaca dankookensis</name>
    <dbReference type="NCBI Taxonomy" id="708126"/>
    <lineage>
        <taxon>Bacteria</taxon>
        <taxon>Bacillati</taxon>
        <taxon>Bacillota</taxon>
        <taxon>Bacilli</taxon>
        <taxon>Lactobacillales</taxon>
        <taxon>Carnobacteriaceae</taxon>
        <taxon>Jeotgalibaca</taxon>
    </lineage>
</organism>
<keyword evidence="3" id="KW-0812">Transmembrane</keyword>
<feature type="transmembrane region" description="Helical" evidence="3">
    <location>
        <begin position="233"/>
        <end position="253"/>
    </location>
</feature>
<dbReference type="GO" id="GO:0016020">
    <property type="term" value="C:membrane"/>
    <property type="evidence" value="ECO:0007669"/>
    <property type="project" value="InterPro"/>
</dbReference>